<dbReference type="Pfam" id="PF00005">
    <property type="entry name" value="ABC_tran"/>
    <property type="match status" value="1"/>
</dbReference>
<dbReference type="InterPro" id="IPR003439">
    <property type="entry name" value="ABC_transporter-like_ATP-bd"/>
</dbReference>
<keyword evidence="7" id="KW-0378">Hydrolase</keyword>
<proteinExistence type="predicted"/>
<dbReference type="GO" id="GO:0015697">
    <property type="term" value="P:quaternary ammonium group transport"/>
    <property type="evidence" value="ECO:0007669"/>
    <property type="project" value="UniProtKB-ARBA"/>
</dbReference>
<dbReference type="EC" id="3.6.3.25" evidence="7"/>
<dbReference type="GO" id="GO:0015419">
    <property type="term" value="F:ABC-type sulfate transporter activity"/>
    <property type="evidence" value="ECO:0007669"/>
    <property type="project" value="InterPro"/>
</dbReference>
<evidence type="ECO:0000256" key="4">
    <source>
        <dbReference type="ARBA" id="ARBA00022967"/>
    </source>
</evidence>
<evidence type="ECO:0000313" key="7">
    <source>
        <dbReference type="EMBL" id="SAM60832.1"/>
    </source>
</evidence>
<protein>
    <submittedName>
        <fullName evidence="7">Sulfate and thiosulfate import ATP-binding protein CysA</fullName>
        <ecNumber evidence="7">3.6.3.25</ecNumber>
    </submittedName>
</protein>
<dbReference type="PANTHER" id="PTHR42781:SF4">
    <property type="entry name" value="SPERMIDINE_PUTRESCINE IMPORT ATP-BINDING PROTEIN POTA"/>
    <property type="match status" value="1"/>
</dbReference>
<dbReference type="RefSeq" id="WP_079539843.1">
    <property type="nucleotide sequence ID" value="NZ_FKLO01000032.1"/>
</dbReference>
<dbReference type="GO" id="GO:0016887">
    <property type="term" value="F:ATP hydrolysis activity"/>
    <property type="evidence" value="ECO:0007669"/>
    <property type="project" value="InterPro"/>
</dbReference>
<keyword evidence="3 7" id="KW-0067">ATP-binding</keyword>
<dbReference type="InterPro" id="IPR050093">
    <property type="entry name" value="ABC_SmlMolc_Importer"/>
</dbReference>
<evidence type="ECO:0000256" key="2">
    <source>
        <dbReference type="ARBA" id="ARBA00022741"/>
    </source>
</evidence>
<dbReference type="SMART" id="SM00382">
    <property type="entry name" value="AAA"/>
    <property type="match status" value="1"/>
</dbReference>
<evidence type="ECO:0000256" key="3">
    <source>
        <dbReference type="ARBA" id="ARBA00022840"/>
    </source>
</evidence>
<keyword evidence="1" id="KW-0813">Transport</keyword>
<keyword evidence="4" id="KW-1278">Translocase</keyword>
<dbReference type="InterPro" id="IPR017871">
    <property type="entry name" value="ABC_transporter-like_CS"/>
</dbReference>
<evidence type="ECO:0000256" key="1">
    <source>
        <dbReference type="ARBA" id="ARBA00022448"/>
    </source>
</evidence>
<name>A0A1C3H3B2_9GAMM</name>
<feature type="domain" description="ABC transporter" evidence="6">
    <location>
        <begin position="3"/>
        <end position="237"/>
    </location>
</feature>
<evidence type="ECO:0000259" key="6">
    <source>
        <dbReference type="PROSITE" id="PS50893"/>
    </source>
</evidence>
<dbReference type="Gene3D" id="3.40.50.300">
    <property type="entry name" value="P-loop containing nucleotide triphosphate hydrolases"/>
    <property type="match status" value="1"/>
</dbReference>
<dbReference type="FunFam" id="3.40.50.300:FF:000425">
    <property type="entry name" value="Probable ABC transporter, ATP-binding subunit"/>
    <property type="match status" value="1"/>
</dbReference>
<dbReference type="InterPro" id="IPR008995">
    <property type="entry name" value="Mo/tungstate-bd_C_term_dom"/>
</dbReference>
<dbReference type="InterPro" id="IPR003593">
    <property type="entry name" value="AAA+_ATPase"/>
</dbReference>
<accession>A0A1C3H3B2</accession>
<sequence length="363" mass="40860">MSIQIRELHKTYGDYPALHPTDLTIENGEMAALLGPSGSGKTTLLRLIAGLESADGGQIRLNGRDVTHVPVRERHIGFVFQHYALFKHLTVADNIAFGLTIQPRRERPAKARIREKVAQLLDMVQLADMGSRYPAQLSGGQQQRVALARALATEPEVILFDEPFGALDVQVRHDLRLWLKTLQRELRFTGVFVTHDREEALELADRIVVMRHGAIAQNADPQQLYAAPVDAQVFNFMSDTRRFPARVENHILHSGRGWAKAEYPIADGDGELALRVQDLELSGHPPGHVQLPVIIEHSTLLGANYRLTVKNQGWGGDSRWQLPLPAQTWLRQPLHHGQRVYLKPRRLYFLRTNGAVEALFRAL</sequence>
<dbReference type="GO" id="GO:0005524">
    <property type="term" value="F:ATP binding"/>
    <property type="evidence" value="ECO:0007669"/>
    <property type="project" value="UniProtKB-KW"/>
</dbReference>
<keyword evidence="5" id="KW-0764">Sulfate transport</keyword>
<organism evidence="7 8">
    <name type="scientific">Cardiobacterium hominis</name>
    <dbReference type="NCBI Taxonomy" id="2718"/>
    <lineage>
        <taxon>Bacteria</taxon>
        <taxon>Pseudomonadati</taxon>
        <taxon>Pseudomonadota</taxon>
        <taxon>Gammaproteobacteria</taxon>
        <taxon>Cardiobacteriales</taxon>
        <taxon>Cardiobacteriaceae</taxon>
        <taxon>Cardiobacterium</taxon>
    </lineage>
</organism>
<dbReference type="SUPFAM" id="SSF52540">
    <property type="entry name" value="P-loop containing nucleoside triphosphate hydrolases"/>
    <property type="match status" value="1"/>
</dbReference>
<reference evidence="8" key="1">
    <citation type="submission" date="2016-04" db="EMBL/GenBank/DDBJ databases">
        <authorList>
            <person name="Tagini F."/>
        </authorList>
    </citation>
    <scope>NUCLEOTIDE SEQUENCE [LARGE SCALE GENOMIC DNA]</scope>
    <source>
        <strain evidence="8">CHUV0807</strain>
    </source>
</reference>
<evidence type="ECO:0000256" key="5">
    <source>
        <dbReference type="ARBA" id="ARBA00023032"/>
    </source>
</evidence>
<dbReference type="GO" id="GO:0043190">
    <property type="term" value="C:ATP-binding cassette (ABC) transporter complex"/>
    <property type="evidence" value="ECO:0007669"/>
    <property type="project" value="InterPro"/>
</dbReference>
<evidence type="ECO:0000313" key="8">
    <source>
        <dbReference type="Proteomes" id="UP000190837"/>
    </source>
</evidence>
<dbReference type="NCBIfam" id="TIGR00968">
    <property type="entry name" value="3a0106s01"/>
    <property type="match status" value="1"/>
</dbReference>
<dbReference type="SUPFAM" id="SSF50331">
    <property type="entry name" value="MOP-like"/>
    <property type="match status" value="1"/>
</dbReference>
<dbReference type="EMBL" id="FKLO01000032">
    <property type="protein sequence ID" value="SAM60832.1"/>
    <property type="molecule type" value="Genomic_DNA"/>
</dbReference>
<dbReference type="PROSITE" id="PS00211">
    <property type="entry name" value="ABC_TRANSPORTER_1"/>
    <property type="match status" value="1"/>
</dbReference>
<dbReference type="Proteomes" id="UP000190837">
    <property type="component" value="Unassembled WGS sequence"/>
</dbReference>
<dbReference type="InterPro" id="IPR027417">
    <property type="entry name" value="P-loop_NTPase"/>
</dbReference>
<dbReference type="PROSITE" id="PS50893">
    <property type="entry name" value="ABC_TRANSPORTER_2"/>
    <property type="match status" value="1"/>
</dbReference>
<dbReference type="AlphaFoldDB" id="A0A1C3H3B2"/>
<gene>
    <name evidence="7" type="ORF">CHUV0807_0770</name>
</gene>
<keyword evidence="2" id="KW-0547">Nucleotide-binding</keyword>
<dbReference type="InterPro" id="IPR005666">
    <property type="entry name" value="Sulph_transpt1"/>
</dbReference>
<dbReference type="PANTHER" id="PTHR42781">
    <property type="entry name" value="SPERMIDINE/PUTRESCINE IMPORT ATP-BINDING PROTEIN POTA"/>
    <property type="match status" value="1"/>
</dbReference>